<accession>A0A843YXX9</accession>
<dbReference type="Gene3D" id="2.30.40.10">
    <property type="entry name" value="Urease, subunit C, domain 1"/>
    <property type="match status" value="1"/>
</dbReference>
<protein>
    <submittedName>
        <fullName evidence="2">Amidohydrolase family protein</fullName>
    </submittedName>
</protein>
<dbReference type="InterPro" id="IPR051781">
    <property type="entry name" value="Metallo-dep_Hydrolase"/>
</dbReference>
<evidence type="ECO:0000313" key="3">
    <source>
        <dbReference type="Proteomes" id="UP000469952"/>
    </source>
</evidence>
<keyword evidence="2" id="KW-0378">Hydrolase</keyword>
<dbReference type="Proteomes" id="UP000469952">
    <property type="component" value="Unassembled WGS sequence"/>
</dbReference>
<comment type="caution">
    <text evidence="2">The sequence shown here is derived from an EMBL/GenBank/DDBJ whole genome shotgun (WGS) entry which is preliminary data.</text>
</comment>
<evidence type="ECO:0000259" key="1">
    <source>
        <dbReference type="Pfam" id="PF01979"/>
    </source>
</evidence>
<dbReference type="RefSeq" id="WP_061399609.1">
    <property type="nucleotide sequence ID" value="NZ_BCMO01000021.1"/>
</dbReference>
<dbReference type="InterPro" id="IPR032466">
    <property type="entry name" value="Metal_Hydrolase"/>
</dbReference>
<dbReference type="SUPFAM" id="SSF51556">
    <property type="entry name" value="Metallo-dependent hydrolases"/>
    <property type="match status" value="1"/>
</dbReference>
<feature type="domain" description="Amidohydrolase-related" evidence="1">
    <location>
        <begin position="55"/>
        <end position="384"/>
    </location>
</feature>
<sequence length="410" mass="44748">MTETKYYNFNGFNSKTGNFDPQCYAIVDDETGRYTEVGHGEGPKLGQSVDVGEKYMMPGIINTHIHVDSDVNYEFGKTKFGVDNENEHVRAVIVATHNMKTMLRHGVTVVRNVGTSRMTDIEIARMQREGSVEGPMMIASGAAFSMTGGHGSGGGGIEVDGVDEVRKAVRQAMKEGAQIIKFMVTGGVSAGDFENPNQVQLNEDEVRAGVIEAHKKGIKVAAHAQGAEGIKIAIRAGVDSVEHAFHIDDEAIDMMKVNGTFVVPTMIAMKRIIDRPEEVPAWMIERATTHWQAHQKSVARAAMAGVNIAMGTDAGTPFNGFANESAVEMDMMVEFGHMTPQQVLQSATINAAKLMGISDNYGMIAVGQYADFIVIQENPNDNMKAIQEKDKWVFQHGQPVVFHQEENIIS</sequence>
<dbReference type="CDD" id="cd01299">
    <property type="entry name" value="Met_dep_hydrolase_A"/>
    <property type="match status" value="1"/>
</dbReference>
<dbReference type="AlphaFoldDB" id="A0A843YXX9"/>
<gene>
    <name evidence="2" type="ORF">GFV13_07700</name>
</gene>
<dbReference type="SUPFAM" id="SSF51338">
    <property type="entry name" value="Composite domain of metallo-dependent hydrolases"/>
    <property type="match status" value="1"/>
</dbReference>
<dbReference type="GO" id="GO:0016810">
    <property type="term" value="F:hydrolase activity, acting on carbon-nitrogen (but not peptide) bonds"/>
    <property type="evidence" value="ECO:0007669"/>
    <property type="project" value="InterPro"/>
</dbReference>
<dbReference type="Gene3D" id="3.20.20.140">
    <property type="entry name" value="Metal-dependent hydrolases"/>
    <property type="match status" value="1"/>
</dbReference>
<dbReference type="PANTHER" id="PTHR43135">
    <property type="entry name" value="ALPHA-D-RIBOSE 1-METHYLPHOSPHONATE 5-TRIPHOSPHATE DIPHOSPHATASE"/>
    <property type="match status" value="1"/>
</dbReference>
<proteinExistence type="predicted"/>
<dbReference type="InterPro" id="IPR006680">
    <property type="entry name" value="Amidohydro-rel"/>
</dbReference>
<dbReference type="Pfam" id="PF01979">
    <property type="entry name" value="Amidohydro_1"/>
    <property type="match status" value="1"/>
</dbReference>
<dbReference type="InterPro" id="IPR011059">
    <property type="entry name" value="Metal-dep_hydrolase_composite"/>
</dbReference>
<evidence type="ECO:0000313" key="2">
    <source>
        <dbReference type="EMBL" id="MQR27147.1"/>
    </source>
</evidence>
<organism evidence="2 3">
    <name type="scientific">Leuconostoc mesenteroides</name>
    <dbReference type="NCBI Taxonomy" id="1245"/>
    <lineage>
        <taxon>Bacteria</taxon>
        <taxon>Bacillati</taxon>
        <taxon>Bacillota</taxon>
        <taxon>Bacilli</taxon>
        <taxon>Lactobacillales</taxon>
        <taxon>Lactobacillaceae</taxon>
        <taxon>Leuconostoc</taxon>
    </lineage>
</organism>
<dbReference type="InterPro" id="IPR057744">
    <property type="entry name" value="OTAase-like"/>
</dbReference>
<reference evidence="2 3" key="1">
    <citation type="submission" date="2019-10" db="EMBL/GenBank/DDBJ databases">
        <title>WGS of Leuconostoc mesenteroides.</title>
        <authorList>
            <person name="Melo Bolivar J."/>
            <person name="Marino-Ramirez L."/>
            <person name="Villamil Diaz L.M."/>
        </authorList>
    </citation>
    <scope>NUCLEOTIDE SEQUENCE [LARGE SCALE GENOMIC DNA]</scope>
    <source>
        <strain evidence="2 3">M11</strain>
    </source>
</reference>
<dbReference type="PANTHER" id="PTHR43135:SF3">
    <property type="entry name" value="ALPHA-D-RIBOSE 1-METHYLPHOSPHONATE 5-TRIPHOSPHATE DIPHOSPHATASE"/>
    <property type="match status" value="1"/>
</dbReference>
<name>A0A843YXX9_LEUME</name>
<dbReference type="EMBL" id="WIPA01000011">
    <property type="protein sequence ID" value="MQR27147.1"/>
    <property type="molecule type" value="Genomic_DNA"/>
</dbReference>